<dbReference type="EMBL" id="FONY01000011">
    <property type="protein sequence ID" value="SFE96402.1"/>
    <property type="molecule type" value="Genomic_DNA"/>
</dbReference>
<evidence type="ECO:0000313" key="3">
    <source>
        <dbReference type="Proteomes" id="UP000199513"/>
    </source>
</evidence>
<proteinExistence type="predicted"/>
<feature type="coiled-coil region" evidence="1">
    <location>
        <begin position="52"/>
        <end position="113"/>
    </location>
</feature>
<evidence type="ECO:0000313" key="2">
    <source>
        <dbReference type="EMBL" id="SFE96402.1"/>
    </source>
</evidence>
<dbReference type="Proteomes" id="UP000199513">
    <property type="component" value="Unassembled WGS sequence"/>
</dbReference>
<dbReference type="AlphaFoldDB" id="A0A1I2ETJ8"/>
<dbReference type="RefSeq" id="WP_091542796.1">
    <property type="nucleotide sequence ID" value="NZ_FONY01000011.1"/>
</dbReference>
<gene>
    <name evidence="2" type="ORF">SAMN04488541_101143</name>
</gene>
<feature type="coiled-coil region" evidence="1">
    <location>
        <begin position="138"/>
        <end position="233"/>
    </location>
</feature>
<organism evidence="2 3">
    <name type="scientific">Thermoflexibacter ruber</name>
    <dbReference type="NCBI Taxonomy" id="1003"/>
    <lineage>
        <taxon>Bacteria</taxon>
        <taxon>Pseudomonadati</taxon>
        <taxon>Bacteroidota</taxon>
        <taxon>Cytophagia</taxon>
        <taxon>Cytophagales</taxon>
        <taxon>Thermoflexibacteraceae</taxon>
        <taxon>Thermoflexibacter</taxon>
    </lineage>
</organism>
<name>A0A1I2ETJ8_9BACT</name>
<evidence type="ECO:0000256" key="1">
    <source>
        <dbReference type="SAM" id="Coils"/>
    </source>
</evidence>
<accession>A0A1I2ETJ8</accession>
<reference evidence="2 3" key="1">
    <citation type="submission" date="2016-10" db="EMBL/GenBank/DDBJ databases">
        <authorList>
            <person name="de Groot N.N."/>
        </authorList>
    </citation>
    <scope>NUCLEOTIDE SEQUENCE [LARGE SCALE GENOMIC DNA]</scope>
    <source>
        <strain>GEY</strain>
        <strain evidence="3">DSM 9560</strain>
    </source>
</reference>
<keyword evidence="3" id="KW-1185">Reference proteome</keyword>
<sequence length="286" mass="33001">MKNTILLFSFSLCLLACQTEENAEKKIEDALLRLSPKELDFQRKNDSLMLVVANYLDSISILQNDLNEEKRKKVRNVGITEMRRKLMEMEALLGRTQEQVNLLEEKLVVQQNRQTTNEAQSAETNIQSPPIPTTKLNNLGLKKLIEQLKVQLRMKEQEIALLRQELGELKITVNMLQTETAHKEQIISVKSQELESTQEQLRQAEVRAQKIEEEKAQAQVNELIAKAKIEEQTGDKTSGLFNGKKKKQHYKEAIDFYKKAIDICEKHNFDTKGLLAQIEMLNRKVN</sequence>
<keyword evidence="1" id="KW-0175">Coiled coil</keyword>
<protein>
    <submittedName>
        <fullName evidence="2">Uncharacterized protein</fullName>
    </submittedName>
</protein>